<gene>
    <name evidence="3" type="ORF">B5E88_02565</name>
    <name evidence="4" type="ORF">EB18_01746</name>
    <name evidence="2" type="ORF">HF857_05675</name>
</gene>
<dbReference type="Proteomes" id="UP000588071">
    <property type="component" value="Unassembled WGS sequence"/>
</dbReference>
<accession>A0A1Y4R1E7</accession>
<evidence type="ECO:0000313" key="3">
    <source>
        <dbReference type="EMBL" id="OUQ11359.1"/>
    </source>
</evidence>
<sequence>MQTIKQSIMQDEANQIYTQQQIAPLYQVSPTAKVLIIGQAPGQKAQDRQKLFADASGKRLREWLGVDEELFYESGQIAILPMDFYFPGAGKSGDLPPRKGFAQKWHPLLLEQMPDIQLTLLIGHYAMERYLGIKKSTPLTQVVQDYQRYLPTYFPLIHPSPRNQIWQKKHPWFDQEVLPCLKKQVENILK</sequence>
<reference evidence="3" key="3">
    <citation type="journal article" date="2018" name="BMC Genomics">
        <title>Whole genome sequencing and function prediction of 133 gut anaerobes isolated from chicken caecum in pure cultures.</title>
        <authorList>
            <person name="Medvecky M."/>
            <person name="Cejkova D."/>
            <person name="Polansky O."/>
            <person name="Karasova D."/>
            <person name="Kubasova T."/>
            <person name="Cizek A."/>
            <person name="Rychlik I."/>
        </authorList>
    </citation>
    <scope>NUCLEOTIDE SEQUENCE</scope>
    <source>
        <strain evidence="3">An144</strain>
    </source>
</reference>
<organism evidence="3 5">
    <name type="scientific">Enterococcus cecorum</name>
    <dbReference type="NCBI Taxonomy" id="44008"/>
    <lineage>
        <taxon>Bacteria</taxon>
        <taxon>Bacillati</taxon>
        <taxon>Bacillota</taxon>
        <taxon>Bacilli</taxon>
        <taxon>Lactobacillales</taxon>
        <taxon>Enterococcaceae</taxon>
        <taxon>Enterococcus</taxon>
    </lineage>
</organism>
<reference evidence="4 6" key="1">
    <citation type="submission" date="2015-06" db="EMBL/GenBank/DDBJ databases">
        <title>The Genome Sequence of Enterococcus cecorum 170AEA1.</title>
        <authorList>
            <consortium name="The Broad Institute Genomics Platform"/>
            <consortium name="The Broad Institute Genome Sequencing Center for Infectious Disease"/>
            <person name="Earl A.M."/>
            <person name="Van Tyne D."/>
            <person name="Lebreton F."/>
            <person name="Saavedra J.T."/>
            <person name="Gilmore M.S."/>
            <person name="Manson McGuire A."/>
            <person name="Clock S."/>
            <person name="Crupain M."/>
            <person name="Rangan U."/>
            <person name="Young S."/>
            <person name="Abouelleil A."/>
            <person name="Cao P."/>
            <person name="Chapman S.B."/>
            <person name="Griggs A."/>
            <person name="Priest M."/>
            <person name="Shea T."/>
            <person name="Wortman J."/>
            <person name="Nusbaum C."/>
            <person name="Birren B."/>
        </authorList>
    </citation>
    <scope>NUCLEOTIDE SEQUENCE [LARGE SCALE GENOMIC DNA]</scope>
    <source>
        <strain evidence="4 6">170AEA1</strain>
    </source>
</reference>
<name>A0A1Y4R1E7_9ENTE</name>
<dbReference type="Proteomes" id="UP000252800">
    <property type="component" value="Unassembled WGS sequence"/>
</dbReference>
<protein>
    <submittedName>
        <fullName evidence="2 3">Uracil-DNA glycosylase</fullName>
    </submittedName>
</protein>
<dbReference type="EMBL" id="JABAFV010000007">
    <property type="protein sequence ID" value="NME49737.1"/>
    <property type="molecule type" value="Genomic_DNA"/>
</dbReference>
<dbReference type="PANTHER" id="PTHR42160">
    <property type="entry name" value="URACIL-DNA GLYCOSYLASE SUPERFAMILY PROTEIN"/>
    <property type="match status" value="1"/>
</dbReference>
<dbReference type="SMART" id="SM00986">
    <property type="entry name" value="UDG"/>
    <property type="match status" value="1"/>
</dbReference>
<evidence type="ECO:0000313" key="2">
    <source>
        <dbReference type="EMBL" id="NME49737.1"/>
    </source>
</evidence>
<dbReference type="PANTHER" id="PTHR42160:SF1">
    <property type="entry name" value="URACIL-DNA GLYCOSYLASE SUPERFAMILY PROTEIN"/>
    <property type="match status" value="1"/>
</dbReference>
<dbReference type="InterPro" id="IPR005122">
    <property type="entry name" value="Uracil-DNA_glycosylase-like"/>
</dbReference>
<evidence type="ECO:0000313" key="4">
    <source>
        <dbReference type="EMBL" id="RBR28614.1"/>
    </source>
</evidence>
<dbReference type="InterPro" id="IPR036895">
    <property type="entry name" value="Uracil-DNA_glycosylase-like_sf"/>
</dbReference>
<comment type="caution">
    <text evidence="3">The sequence shown here is derived from an EMBL/GenBank/DDBJ whole genome shotgun (WGS) entry which is preliminary data.</text>
</comment>
<dbReference type="AlphaFoldDB" id="A0A1Y4R1E7"/>
<dbReference type="SUPFAM" id="SSF52141">
    <property type="entry name" value="Uracil-DNA glycosylase-like"/>
    <property type="match status" value="1"/>
</dbReference>
<dbReference type="SMART" id="SM00987">
    <property type="entry name" value="UreE_C"/>
    <property type="match status" value="1"/>
</dbReference>
<dbReference type="RefSeq" id="WP_087213916.1">
    <property type="nucleotide sequence ID" value="NZ_AP035890.1"/>
</dbReference>
<dbReference type="EMBL" id="LEOY01000014">
    <property type="protein sequence ID" value="RBR28614.1"/>
    <property type="molecule type" value="Genomic_DNA"/>
</dbReference>
<proteinExistence type="predicted"/>
<dbReference type="Pfam" id="PF03167">
    <property type="entry name" value="UDG"/>
    <property type="match status" value="1"/>
</dbReference>
<dbReference type="EMBL" id="NFLC01000003">
    <property type="protein sequence ID" value="OUQ11359.1"/>
    <property type="molecule type" value="Genomic_DNA"/>
</dbReference>
<evidence type="ECO:0000313" key="5">
    <source>
        <dbReference type="Proteomes" id="UP000196074"/>
    </source>
</evidence>
<reference evidence="2 7" key="4">
    <citation type="submission" date="2020-04" db="EMBL/GenBank/DDBJ databases">
        <authorList>
            <person name="Hitch T.C.A."/>
            <person name="Wylensek D."/>
            <person name="Clavel T."/>
        </authorList>
    </citation>
    <scope>NUCLEOTIDE SEQUENCE [LARGE SCALE GENOMIC DNA]</scope>
    <source>
        <strain evidence="2 7">WCA-380-WT-3C</strain>
    </source>
</reference>
<evidence type="ECO:0000313" key="7">
    <source>
        <dbReference type="Proteomes" id="UP000588071"/>
    </source>
</evidence>
<evidence type="ECO:0000259" key="1">
    <source>
        <dbReference type="SMART" id="SM00986"/>
    </source>
</evidence>
<dbReference type="Gene3D" id="3.40.470.10">
    <property type="entry name" value="Uracil-DNA glycosylase-like domain"/>
    <property type="match status" value="1"/>
</dbReference>
<feature type="domain" description="Uracil-DNA glycosylase-like" evidence="1">
    <location>
        <begin position="25"/>
        <end position="182"/>
    </location>
</feature>
<dbReference type="InterPro" id="IPR047124">
    <property type="entry name" value="HI_0220.2"/>
</dbReference>
<dbReference type="Proteomes" id="UP000196074">
    <property type="component" value="Unassembled WGS sequence"/>
</dbReference>
<dbReference type="CDD" id="cd10033">
    <property type="entry name" value="UDG_like"/>
    <property type="match status" value="1"/>
</dbReference>
<reference evidence="5" key="2">
    <citation type="submission" date="2017-04" db="EMBL/GenBank/DDBJ databases">
        <title>Function of individual gut microbiota members based on whole genome sequencing of pure cultures obtained from chicken caecum.</title>
        <authorList>
            <person name="Medvecky M."/>
            <person name="Cejkova D."/>
            <person name="Polansky O."/>
            <person name="Karasova D."/>
            <person name="Kubasova T."/>
            <person name="Cizek A."/>
            <person name="Rychlik I."/>
        </authorList>
    </citation>
    <scope>NUCLEOTIDE SEQUENCE [LARGE SCALE GENOMIC DNA]</scope>
    <source>
        <strain evidence="5">An144</strain>
    </source>
</reference>
<evidence type="ECO:0000313" key="6">
    <source>
        <dbReference type="Proteomes" id="UP000252800"/>
    </source>
</evidence>